<evidence type="ECO:0000313" key="4">
    <source>
        <dbReference type="Proteomes" id="UP000195331"/>
    </source>
</evidence>
<dbReference type="AlphaFoldDB" id="A0A1Y0CGS8"/>
<evidence type="ECO:0000256" key="1">
    <source>
        <dbReference type="SAM" id="MobiDB-lite"/>
    </source>
</evidence>
<sequence length="333" mass="34700">MIQRTEPFANGRSPLSGSALPTNRELTVTTDDGVALAVRDTGSNAATHTVVFLHGLCLSQLTWSLHIDRLVRRYGPAIRIISYDHRGHGRSQHAPMNTYSIDRLAEDLARVLEAAHVAGPTTLVGHSMGGMTALGYLARPASGRPIDPAGLVLAASAAGKLCCRGLGQLLGTPATAALRGAAEHVPEQAMKAMLSPLCVTLSRWRRNPPAATLASLAMDALSTVTLATAVGFLPALRDYDQYPVLGSIRARTVVISGGADPLTPPAHGRDLAGGIPGARHVHLPHAGHMLPQEAPHVLHQAIRRAMNIDSATEHDNAAGATTAATPTLAGAAS</sequence>
<dbReference type="Proteomes" id="UP000195331">
    <property type="component" value="Plasmid unnamed3"/>
</dbReference>
<reference evidence="3 4" key="1">
    <citation type="submission" date="2017-04" db="EMBL/GenBank/DDBJ databases">
        <title>Whole Genome Sequence of 1,4-Dioxane Degrading Bacterium Mycobacterium dioxanotrophicus PH-06.</title>
        <authorList>
            <person name="He Y."/>
        </authorList>
    </citation>
    <scope>NUCLEOTIDE SEQUENCE [LARGE SCALE GENOMIC DNA]</scope>
    <source>
        <strain evidence="3 4">PH-06</strain>
        <plasmid evidence="3 4">unnamed3</plasmid>
    </source>
</reference>
<name>A0A1Y0CGS8_9MYCO</name>
<dbReference type="Pfam" id="PF00561">
    <property type="entry name" value="Abhydrolase_1"/>
    <property type="match status" value="1"/>
</dbReference>
<dbReference type="InterPro" id="IPR000073">
    <property type="entry name" value="AB_hydrolase_1"/>
</dbReference>
<dbReference type="KEGG" id="mdx:BTO20_38435"/>
<organism evidence="3 4">
    <name type="scientific">Mycobacterium dioxanotrophicus</name>
    <dbReference type="NCBI Taxonomy" id="482462"/>
    <lineage>
        <taxon>Bacteria</taxon>
        <taxon>Bacillati</taxon>
        <taxon>Actinomycetota</taxon>
        <taxon>Actinomycetes</taxon>
        <taxon>Mycobacteriales</taxon>
        <taxon>Mycobacteriaceae</taxon>
        <taxon>Mycobacterium</taxon>
    </lineage>
</organism>
<dbReference type="InterPro" id="IPR050471">
    <property type="entry name" value="AB_hydrolase"/>
</dbReference>
<accession>A0A1Y0CGS8</accession>
<protein>
    <submittedName>
        <fullName evidence="3">Alpha/beta hydrolase</fullName>
    </submittedName>
</protein>
<geneLocation type="plasmid" evidence="3 4">
    <name>unnamed3</name>
</geneLocation>
<dbReference type="OrthoDB" id="5422338at2"/>
<dbReference type="EMBL" id="CP020812">
    <property type="protein sequence ID" value="ART74483.1"/>
    <property type="molecule type" value="Genomic_DNA"/>
</dbReference>
<dbReference type="InterPro" id="IPR029058">
    <property type="entry name" value="AB_hydrolase_fold"/>
</dbReference>
<dbReference type="SUPFAM" id="SSF53474">
    <property type="entry name" value="alpha/beta-Hydrolases"/>
    <property type="match status" value="1"/>
</dbReference>
<keyword evidence="4" id="KW-1185">Reference proteome</keyword>
<proteinExistence type="predicted"/>
<evidence type="ECO:0000259" key="2">
    <source>
        <dbReference type="Pfam" id="PF00561"/>
    </source>
</evidence>
<feature type="region of interest" description="Disordered" evidence="1">
    <location>
        <begin position="1"/>
        <end position="22"/>
    </location>
</feature>
<evidence type="ECO:0000313" key="3">
    <source>
        <dbReference type="EMBL" id="ART74483.1"/>
    </source>
</evidence>
<dbReference type="PRINTS" id="PR00111">
    <property type="entry name" value="ABHYDROLASE"/>
</dbReference>
<keyword evidence="3" id="KW-0614">Plasmid</keyword>
<feature type="domain" description="AB hydrolase-1" evidence="2">
    <location>
        <begin position="49"/>
        <end position="290"/>
    </location>
</feature>
<dbReference type="PANTHER" id="PTHR43433:SF1">
    <property type="entry name" value="BLL5160 PROTEIN"/>
    <property type="match status" value="1"/>
</dbReference>
<dbReference type="PANTHER" id="PTHR43433">
    <property type="entry name" value="HYDROLASE, ALPHA/BETA FOLD FAMILY PROTEIN"/>
    <property type="match status" value="1"/>
</dbReference>
<gene>
    <name evidence="3" type="ORF">BTO20_38435</name>
</gene>
<keyword evidence="3" id="KW-0378">Hydrolase</keyword>
<feature type="compositionally biased region" description="Polar residues" evidence="1">
    <location>
        <begin position="13"/>
        <end position="22"/>
    </location>
</feature>
<dbReference type="Gene3D" id="3.40.50.1820">
    <property type="entry name" value="alpha/beta hydrolase"/>
    <property type="match status" value="1"/>
</dbReference>
<dbReference type="GO" id="GO:0016787">
    <property type="term" value="F:hydrolase activity"/>
    <property type="evidence" value="ECO:0007669"/>
    <property type="project" value="UniProtKB-KW"/>
</dbReference>